<proteinExistence type="predicted"/>
<sequence>MSSALEATPLTAPPPELQYPSCMQHSRLPLELCEQVIDCIWKTHPWWDRHQLVHRIPIYVGASEDPLRDLRACGWTCSAWYPRARFHIYHTVTFNHDHQVELFMRSVFETPHLADLVHELIVYMPQDTNIPFARGVLSTKLLRLRTVVFPLSSVHRVWLYPPHHHNLVTQFPLTDLVFDLSPYNNSMLVYALRIIWSLRDLRSLTMMLIGGAPVGQGNDSLVSRIRSLRRSWSCAKLKVLTLQGVFLQQTMAILPESPFGTTVEHLAVPFGDPSSWDPIPHTGFQAIIDQISLLSSLWELRIWAPSSGST</sequence>
<dbReference type="AlphaFoldDB" id="A0A371DBV9"/>
<gene>
    <name evidence="1" type="ORF">OH76DRAFT_476588</name>
</gene>
<reference evidence="1 2" key="1">
    <citation type="journal article" date="2018" name="Biotechnol. Biofuels">
        <title>Integrative visual omics of the white-rot fungus Polyporus brumalis exposes the biotechnological potential of its oxidative enzymes for delignifying raw plant biomass.</title>
        <authorList>
            <person name="Miyauchi S."/>
            <person name="Rancon A."/>
            <person name="Drula E."/>
            <person name="Hage H."/>
            <person name="Chaduli D."/>
            <person name="Favel A."/>
            <person name="Grisel S."/>
            <person name="Henrissat B."/>
            <person name="Herpoel-Gimbert I."/>
            <person name="Ruiz-Duenas F.J."/>
            <person name="Chevret D."/>
            <person name="Hainaut M."/>
            <person name="Lin J."/>
            <person name="Wang M."/>
            <person name="Pangilinan J."/>
            <person name="Lipzen A."/>
            <person name="Lesage-Meessen L."/>
            <person name="Navarro D."/>
            <person name="Riley R."/>
            <person name="Grigoriev I.V."/>
            <person name="Zhou S."/>
            <person name="Raouche S."/>
            <person name="Rosso M.N."/>
        </authorList>
    </citation>
    <scope>NUCLEOTIDE SEQUENCE [LARGE SCALE GENOMIC DNA]</scope>
    <source>
        <strain evidence="1 2">BRFM 1820</strain>
    </source>
</reference>
<evidence type="ECO:0008006" key="3">
    <source>
        <dbReference type="Google" id="ProtNLM"/>
    </source>
</evidence>
<protein>
    <recommendedName>
        <fullName evidence="3">F-box domain-containing protein</fullName>
    </recommendedName>
</protein>
<dbReference type="OrthoDB" id="2755073at2759"/>
<name>A0A371DBV9_9APHY</name>
<evidence type="ECO:0000313" key="2">
    <source>
        <dbReference type="Proteomes" id="UP000256964"/>
    </source>
</evidence>
<organism evidence="1 2">
    <name type="scientific">Lentinus brumalis</name>
    <dbReference type="NCBI Taxonomy" id="2498619"/>
    <lineage>
        <taxon>Eukaryota</taxon>
        <taxon>Fungi</taxon>
        <taxon>Dikarya</taxon>
        <taxon>Basidiomycota</taxon>
        <taxon>Agaricomycotina</taxon>
        <taxon>Agaricomycetes</taxon>
        <taxon>Polyporales</taxon>
        <taxon>Polyporaceae</taxon>
        <taxon>Lentinus</taxon>
    </lineage>
</organism>
<dbReference type="EMBL" id="KZ857401">
    <property type="protein sequence ID" value="RDX50016.1"/>
    <property type="molecule type" value="Genomic_DNA"/>
</dbReference>
<dbReference type="Proteomes" id="UP000256964">
    <property type="component" value="Unassembled WGS sequence"/>
</dbReference>
<evidence type="ECO:0000313" key="1">
    <source>
        <dbReference type="EMBL" id="RDX50016.1"/>
    </source>
</evidence>
<accession>A0A371DBV9</accession>
<keyword evidence="2" id="KW-1185">Reference proteome</keyword>